<reference evidence="1 2" key="1">
    <citation type="journal article" date="2006" name="Int. J. Syst. Evol. Microbiol.">
        <title>Myroides pelagicus sp. nov., isolated from seawater in Thailand.</title>
        <authorList>
            <person name="Yoon J."/>
            <person name="Maneerat S."/>
            <person name="Kawai F."/>
            <person name="Yokota A."/>
        </authorList>
    </citation>
    <scope>NUCLEOTIDE SEQUENCE [LARGE SCALE GENOMIC DNA]</scope>
    <source>
        <strain evidence="1 2">SM1T</strain>
    </source>
</reference>
<dbReference type="InterPro" id="IPR011235">
    <property type="entry name" value="MepB-like"/>
</dbReference>
<keyword evidence="2" id="KW-1185">Reference proteome</keyword>
<organism evidence="1 2">
    <name type="scientific">Myroides pelagicus</name>
    <dbReference type="NCBI Taxonomy" id="270914"/>
    <lineage>
        <taxon>Bacteria</taxon>
        <taxon>Pseudomonadati</taxon>
        <taxon>Bacteroidota</taxon>
        <taxon>Flavobacteriia</taxon>
        <taxon>Flavobacteriales</taxon>
        <taxon>Flavobacteriaceae</taxon>
        <taxon>Myroides</taxon>
    </lineage>
</organism>
<evidence type="ECO:0000313" key="1">
    <source>
        <dbReference type="EMBL" id="MTH29540.1"/>
    </source>
</evidence>
<dbReference type="Gene3D" id="3.40.1350.140">
    <property type="entry name" value="MepB-like"/>
    <property type="match status" value="1"/>
</dbReference>
<comment type="caution">
    <text evidence="1">The sequence shown here is derived from an EMBL/GenBank/DDBJ whole genome shotgun (WGS) entry which is preliminary data.</text>
</comment>
<name>A0A7K1GLC4_9FLAO</name>
<dbReference type="Proteomes" id="UP000488936">
    <property type="component" value="Unassembled WGS sequence"/>
</dbReference>
<dbReference type="EMBL" id="WMJY01000010">
    <property type="protein sequence ID" value="MTH29540.1"/>
    <property type="molecule type" value="Genomic_DNA"/>
</dbReference>
<dbReference type="Pfam" id="PF08877">
    <property type="entry name" value="MepB-like"/>
    <property type="match status" value="1"/>
</dbReference>
<evidence type="ECO:0008006" key="3">
    <source>
        <dbReference type="Google" id="ProtNLM"/>
    </source>
</evidence>
<dbReference type="AlphaFoldDB" id="A0A7K1GLC4"/>
<evidence type="ECO:0000313" key="2">
    <source>
        <dbReference type="Proteomes" id="UP000488936"/>
    </source>
</evidence>
<proteinExistence type="predicted"/>
<dbReference type="RefSeq" id="WP_155035539.1">
    <property type="nucleotide sequence ID" value="NZ_JAYMMG010000001.1"/>
</dbReference>
<dbReference type="OrthoDB" id="4954833at2"/>
<protein>
    <recommendedName>
        <fullName evidence="3">MepB family protein</fullName>
    </recommendedName>
</protein>
<dbReference type="InterPro" id="IPR038231">
    <property type="entry name" value="MepB-like_sf"/>
</dbReference>
<sequence length="150" mass="17316">MQIYLNHLQANVSISNPMTPLTELSPIHEKNEYNAHTFKIGEKKVIYRQAKITPKKIGLFVAIWKRNKQGITQPYQTDDAFDFMMISVQTDKCNGYFLFPKEVLGSLGIISTNNKEGKRGMRVYPTLETDMNKQALKTYHSQISFFHVVK</sequence>
<gene>
    <name evidence="1" type="ORF">GJV77_06335</name>
</gene>
<dbReference type="PIRSF" id="PIRSF032285">
    <property type="entry name" value="UCP032285"/>
    <property type="match status" value="1"/>
</dbReference>
<accession>A0A7K1GLC4</accession>